<dbReference type="Pfam" id="PF14076">
    <property type="entry name" value="DUF4258"/>
    <property type="match status" value="1"/>
</dbReference>
<feature type="compositionally biased region" description="Basic residues" evidence="1">
    <location>
        <begin position="84"/>
        <end position="94"/>
    </location>
</feature>
<protein>
    <recommendedName>
        <fullName evidence="3">DUF4258 domain-containing protein</fullName>
    </recommendedName>
</protein>
<evidence type="ECO:0000313" key="2">
    <source>
        <dbReference type="EMBL" id="VFK44522.1"/>
    </source>
</evidence>
<name>A0A450YSP2_9GAMM</name>
<proteinExistence type="predicted"/>
<accession>A0A450YSP2</accession>
<gene>
    <name evidence="2" type="ORF">BECKTC1821E_GA0114239_103630</name>
</gene>
<evidence type="ECO:0000256" key="1">
    <source>
        <dbReference type="SAM" id="MobiDB-lite"/>
    </source>
</evidence>
<organism evidence="2">
    <name type="scientific">Candidatus Kentrum sp. TC</name>
    <dbReference type="NCBI Taxonomy" id="2126339"/>
    <lineage>
        <taxon>Bacteria</taxon>
        <taxon>Pseudomonadati</taxon>
        <taxon>Pseudomonadota</taxon>
        <taxon>Gammaproteobacteria</taxon>
        <taxon>Candidatus Kentrum</taxon>
    </lineage>
</organism>
<sequence>MKPLSALRAHLVAGEFEFTQHAVKRMVERNISDAEIREAGGKAFIVEDYPDDKYGPSCLLLGFYCRGQALAHSSHPRLPGASGKNHHPLRTAFG</sequence>
<reference evidence="2" key="1">
    <citation type="submission" date="2019-02" db="EMBL/GenBank/DDBJ databases">
        <authorList>
            <person name="Gruber-Vodicka R. H."/>
            <person name="Seah K. B. B."/>
        </authorList>
    </citation>
    <scope>NUCLEOTIDE SEQUENCE</scope>
    <source>
        <strain evidence="2">BECK_BZ125</strain>
    </source>
</reference>
<evidence type="ECO:0008006" key="3">
    <source>
        <dbReference type="Google" id="ProtNLM"/>
    </source>
</evidence>
<dbReference type="AlphaFoldDB" id="A0A450YSP2"/>
<dbReference type="InterPro" id="IPR025354">
    <property type="entry name" value="DUF4258"/>
</dbReference>
<feature type="region of interest" description="Disordered" evidence="1">
    <location>
        <begin position="73"/>
        <end position="94"/>
    </location>
</feature>
<dbReference type="EMBL" id="CAADFT010000036">
    <property type="protein sequence ID" value="VFK44522.1"/>
    <property type="molecule type" value="Genomic_DNA"/>
</dbReference>